<keyword evidence="1" id="KW-0812">Transmembrane</keyword>
<organism evidence="2 3">
    <name type="scientific">Mucuna pruriens</name>
    <name type="common">Velvet bean</name>
    <name type="synonym">Dolichos pruriens</name>
    <dbReference type="NCBI Taxonomy" id="157652"/>
    <lineage>
        <taxon>Eukaryota</taxon>
        <taxon>Viridiplantae</taxon>
        <taxon>Streptophyta</taxon>
        <taxon>Embryophyta</taxon>
        <taxon>Tracheophyta</taxon>
        <taxon>Spermatophyta</taxon>
        <taxon>Magnoliopsida</taxon>
        <taxon>eudicotyledons</taxon>
        <taxon>Gunneridae</taxon>
        <taxon>Pentapetalae</taxon>
        <taxon>rosids</taxon>
        <taxon>fabids</taxon>
        <taxon>Fabales</taxon>
        <taxon>Fabaceae</taxon>
        <taxon>Papilionoideae</taxon>
        <taxon>50 kb inversion clade</taxon>
        <taxon>NPAAA clade</taxon>
        <taxon>indigoferoid/millettioid clade</taxon>
        <taxon>Phaseoleae</taxon>
        <taxon>Mucuna</taxon>
    </lineage>
</organism>
<sequence length="265" mass="30231">MQHAKHDSHEQQSQKQIYLLYEVVKIHLGKSKYIKEVLYVYHQIFYIPNSVFEGGFEQFKIVGHNEYLGLGFREKRSRKNCQGRVVVEIHVALVEIFVALLYINLFMLCMTRSNPGNFHAYDLKIDMTFHSSFVSNYASSACASDPSNSVDSDFDLGNFGFGSGSGFDSNFGVGIFQFSLDNMDNNDRSLKKLATLDSGLMHLLPKFHGLAGEDPYKNLKESHVVCSTMRPYEIPEDYIKMKAFPFSVDGAAKDWLYLQPILFNK</sequence>
<evidence type="ECO:0000256" key="1">
    <source>
        <dbReference type="SAM" id="Phobius"/>
    </source>
</evidence>
<reference evidence="2" key="1">
    <citation type="submission" date="2018-05" db="EMBL/GenBank/DDBJ databases">
        <title>Draft genome of Mucuna pruriens seed.</title>
        <authorList>
            <person name="Nnadi N.E."/>
            <person name="Vos R."/>
            <person name="Hasami M.H."/>
            <person name="Devisetty U.K."/>
            <person name="Aguiy J.C."/>
        </authorList>
    </citation>
    <scope>NUCLEOTIDE SEQUENCE [LARGE SCALE GENOMIC DNA]</scope>
    <source>
        <strain evidence="2">JCA_2017</strain>
    </source>
</reference>
<gene>
    <name evidence="2" type="ORF">CR513_18213</name>
</gene>
<feature type="transmembrane region" description="Helical" evidence="1">
    <location>
        <begin position="85"/>
        <end position="108"/>
    </location>
</feature>
<evidence type="ECO:0000313" key="3">
    <source>
        <dbReference type="Proteomes" id="UP000257109"/>
    </source>
</evidence>
<evidence type="ECO:0000313" key="2">
    <source>
        <dbReference type="EMBL" id="RDX98812.1"/>
    </source>
</evidence>
<comment type="caution">
    <text evidence="2">The sequence shown here is derived from an EMBL/GenBank/DDBJ whole genome shotgun (WGS) entry which is preliminary data.</text>
</comment>
<feature type="non-terminal residue" evidence="2">
    <location>
        <position position="1"/>
    </location>
</feature>
<dbReference type="Proteomes" id="UP000257109">
    <property type="component" value="Unassembled WGS sequence"/>
</dbReference>
<keyword evidence="1" id="KW-1133">Transmembrane helix</keyword>
<protein>
    <submittedName>
        <fullName evidence="2">Uncharacterized protein</fullName>
    </submittedName>
</protein>
<keyword evidence="1" id="KW-0472">Membrane</keyword>
<name>A0A371H7N1_MUCPR</name>
<keyword evidence="3" id="KW-1185">Reference proteome</keyword>
<dbReference type="AlphaFoldDB" id="A0A371H7N1"/>
<accession>A0A371H7N1</accession>
<dbReference type="EMBL" id="QJKJ01003368">
    <property type="protein sequence ID" value="RDX98812.1"/>
    <property type="molecule type" value="Genomic_DNA"/>
</dbReference>
<dbReference type="OrthoDB" id="1422241at2759"/>
<proteinExistence type="predicted"/>